<feature type="non-terminal residue" evidence="2">
    <location>
        <position position="1"/>
    </location>
</feature>
<keyword evidence="3" id="KW-1185">Reference proteome</keyword>
<organism evidence="2 3">
    <name type="scientific">Trifolium medium</name>
    <dbReference type="NCBI Taxonomy" id="97028"/>
    <lineage>
        <taxon>Eukaryota</taxon>
        <taxon>Viridiplantae</taxon>
        <taxon>Streptophyta</taxon>
        <taxon>Embryophyta</taxon>
        <taxon>Tracheophyta</taxon>
        <taxon>Spermatophyta</taxon>
        <taxon>Magnoliopsida</taxon>
        <taxon>eudicotyledons</taxon>
        <taxon>Gunneridae</taxon>
        <taxon>Pentapetalae</taxon>
        <taxon>rosids</taxon>
        <taxon>fabids</taxon>
        <taxon>Fabales</taxon>
        <taxon>Fabaceae</taxon>
        <taxon>Papilionoideae</taxon>
        <taxon>50 kb inversion clade</taxon>
        <taxon>NPAAA clade</taxon>
        <taxon>Hologalegina</taxon>
        <taxon>IRL clade</taxon>
        <taxon>Trifolieae</taxon>
        <taxon>Trifolium</taxon>
    </lineage>
</organism>
<sequence length="61" mass="6664">AAGPSSTISRRRQALSESDDDEPIMKQQSPTRENSVDMEESDGEIRGGEKTHGDDASDEEK</sequence>
<name>A0A392QAL8_9FABA</name>
<dbReference type="EMBL" id="LXQA010121597">
    <property type="protein sequence ID" value="MCI20770.1"/>
    <property type="molecule type" value="Genomic_DNA"/>
</dbReference>
<proteinExistence type="predicted"/>
<feature type="region of interest" description="Disordered" evidence="1">
    <location>
        <begin position="1"/>
        <end position="61"/>
    </location>
</feature>
<evidence type="ECO:0000256" key="1">
    <source>
        <dbReference type="SAM" id="MobiDB-lite"/>
    </source>
</evidence>
<dbReference type="AlphaFoldDB" id="A0A392QAL8"/>
<feature type="compositionally biased region" description="Basic and acidic residues" evidence="1">
    <location>
        <begin position="43"/>
        <end position="55"/>
    </location>
</feature>
<evidence type="ECO:0000313" key="2">
    <source>
        <dbReference type="EMBL" id="MCI20770.1"/>
    </source>
</evidence>
<protein>
    <submittedName>
        <fullName evidence="2">RNA polymerase-associated protein CTR9-like</fullName>
    </submittedName>
</protein>
<accession>A0A392QAL8</accession>
<comment type="caution">
    <text evidence="2">The sequence shown here is derived from an EMBL/GenBank/DDBJ whole genome shotgun (WGS) entry which is preliminary data.</text>
</comment>
<reference evidence="2 3" key="1">
    <citation type="journal article" date="2018" name="Front. Plant Sci.">
        <title>Red Clover (Trifolium pratense) and Zigzag Clover (T. medium) - A Picture of Genomic Similarities and Differences.</title>
        <authorList>
            <person name="Dluhosova J."/>
            <person name="Istvanek J."/>
            <person name="Nedelnik J."/>
            <person name="Repkova J."/>
        </authorList>
    </citation>
    <scope>NUCLEOTIDE SEQUENCE [LARGE SCALE GENOMIC DNA]</scope>
    <source>
        <strain evidence="3">cv. 10/8</strain>
        <tissue evidence="2">Leaf</tissue>
    </source>
</reference>
<dbReference type="Proteomes" id="UP000265520">
    <property type="component" value="Unassembled WGS sequence"/>
</dbReference>
<evidence type="ECO:0000313" key="3">
    <source>
        <dbReference type="Proteomes" id="UP000265520"/>
    </source>
</evidence>